<dbReference type="InterPro" id="IPR029045">
    <property type="entry name" value="ClpP/crotonase-like_dom_sf"/>
</dbReference>
<dbReference type="STRING" id="536979.SAMN04488055_2798"/>
<dbReference type="AlphaFoldDB" id="A0A1N6GJ04"/>
<gene>
    <name evidence="3" type="ORF">SAMN04488055_2798</name>
</gene>
<dbReference type="SUPFAM" id="SSF52096">
    <property type="entry name" value="ClpP/crotonase"/>
    <property type="match status" value="1"/>
</dbReference>
<dbReference type="Gene3D" id="3.30.750.44">
    <property type="match status" value="1"/>
</dbReference>
<dbReference type="PANTHER" id="PTHR32060">
    <property type="entry name" value="TAIL-SPECIFIC PROTEASE"/>
    <property type="match status" value="1"/>
</dbReference>
<keyword evidence="1" id="KW-0732">Signal</keyword>
<dbReference type="GO" id="GO:0004175">
    <property type="term" value="F:endopeptidase activity"/>
    <property type="evidence" value="ECO:0007669"/>
    <property type="project" value="TreeGrafter"/>
</dbReference>
<reference evidence="4" key="1">
    <citation type="submission" date="2016-11" db="EMBL/GenBank/DDBJ databases">
        <authorList>
            <person name="Varghese N."/>
            <person name="Submissions S."/>
        </authorList>
    </citation>
    <scope>NUCLEOTIDE SEQUENCE [LARGE SCALE GENOMIC DNA]</scope>
    <source>
        <strain evidence="4">DSM 24787</strain>
    </source>
</reference>
<dbReference type="InterPro" id="IPR005151">
    <property type="entry name" value="Tail-specific_protease"/>
</dbReference>
<feature type="domain" description="Tail specific protease" evidence="2">
    <location>
        <begin position="251"/>
        <end position="468"/>
    </location>
</feature>
<evidence type="ECO:0000256" key="1">
    <source>
        <dbReference type="SAM" id="SignalP"/>
    </source>
</evidence>
<dbReference type="Pfam" id="PF03572">
    <property type="entry name" value="Peptidase_S41"/>
    <property type="match status" value="1"/>
</dbReference>
<dbReference type="Proteomes" id="UP000185003">
    <property type="component" value="Unassembled WGS sequence"/>
</dbReference>
<evidence type="ECO:0000313" key="4">
    <source>
        <dbReference type="Proteomes" id="UP000185003"/>
    </source>
</evidence>
<evidence type="ECO:0000313" key="3">
    <source>
        <dbReference type="EMBL" id="SIO07461.1"/>
    </source>
</evidence>
<dbReference type="RefSeq" id="WP_074239822.1">
    <property type="nucleotide sequence ID" value="NZ_FSRA01000001.1"/>
</dbReference>
<feature type="chain" id="PRO_5012771523" evidence="1">
    <location>
        <begin position="20"/>
        <end position="494"/>
    </location>
</feature>
<evidence type="ECO:0000259" key="2">
    <source>
        <dbReference type="Pfam" id="PF03572"/>
    </source>
</evidence>
<dbReference type="EMBL" id="FSRA01000001">
    <property type="protein sequence ID" value="SIO07461.1"/>
    <property type="molecule type" value="Genomic_DNA"/>
</dbReference>
<dbReference type="PANTHER" id="PTHR32060:SF22">
    <property type="entry name" value="CARBOXYL-TERMINAL-PROCESSING PEPTIDASE 3, CHLOROPLASTIC"/>
    <property type="match status" value="1"/>
</dbReference>
<dbReference type="GO" id="GO:0006508">
    <property type="term" value="P:proteolysis"/>
    <property type="evidence" value="ECO:0007669"/>
    <property type="project" value="InterPro"/>
</dbReference>
<organism evidence="3 4">
    <name type="scientific">Chitinophaga niabensis</name>
    <dbReference type="NCBI Taxonomy" id="536979"/>
    <lineage>
        <taxon>Bacteria</taxon>
        <taxon>Pseudomonadati</taxon>
        <taxon>Bacteroidota</taxon>
        <taxon>Chitinophagia</taxon>
        <taxon>Chitinophagales</taxon>
        <taxon>Chitinophagaceae</taxon>
        <taxon>Chitinophaga</taxon>
    </lineage>
</organism>
<dbReference type="Gene3D" id="3.90.226.10">
    <property type="entry name" value="2-enoyl-CoA Hydratase, Chain A, domain 1"/>
    <property type="match status" value="1"/>
</dbReference>
<sequence length="494" mass="56083">MKRILFICLFSLPFMGAIAQFSKADLQKDFSYAEKALRETHPGLFRYQSKQQFDSTVTATYARIRDNMSGRDFYKVMSGFISSIRCAHTVIIPRPNWADTLRTARFYFPFQIFFIGGEPILIINRSRNEEISPGAVLLKIDGRPVMDIIHEIFSHLFADGFNETLKYRQIHNLLFSYYYNAFISQSDSFHIEYRNREGQVKQVTLASISVAEAEKNMRANPVNKQVMEGIRKEGKRKFDARDFYINKRKGIATIQLREFFGGKTSKEADQKLGEFMYSCITKTNKQQIRHLVIDLRNNAGGYDSQGQELLSWLIQQPVQYYKSMHTITNNSPFLEKSSISKEELKELAGGKLLIPQPDGTFLVTEQANPTLAILQPKPNAYKGKIYFVTNGATGSATAEFTAVAHHLKAGTFVGEETGGNYTGGNGAEFIGLTLPVTKMHLNIPLVYYRNAVDEPKEKGRGTIPDYEVSYTLQDLLTGVDTQLEFVYKLIEGKK</sequence>
<protein>
    <submittedName>
        <fullName evidence="3">Peptidase family S41</fullName>
    </submittedName>
</protein>
<name>A0A1N6GJ04_9BACT</name>
<dbReference type="GO" id="GO:0008236">
    <property type="term" value="F:serine-type peptidase activity"/>
    <property type="evidence" value="ECO:0007669"/>
    <property type="project" value="InterPro"/>
</dbReference>
<feature type="signal peptide" evidence="1">
    <location>
        <begin position="1"/>
        <end position="19"/>
    </location>
</feature>
<keyword evidence="4" id="KW-1185">Reference proteome</keyword>
<accession>A0A1N6GJ04</accession>
<proteinExistence type="predicted"/>
<dbReference type="OrthoDB" id="5480566at2"/>